<reference evidence="1" key="1">
    <citation type="submission" date="2021-02" db="EMBL/GenBank/DDBJ databases">
        <authorList>
            <consortium name="DOE Joint Genome Institute"/>
            <person name="Ahrendt S."/>
            <person name="Looney B.P."/>
            <person name="Miyauchi S."/>
            <person name="Morin E."/>
            <person name="Drula E."/>
            <person name="Courty P.E."/>
            <person name="Chicoki N."/>
            <person name="Fauchery L."/>
            <person name="Kohler A."/>
            <person name="Kuo A."/>
            <person name="Labutti K."/>
            <person name="Pangilinan J."/>
            <person name="Lipzen A."/>
            <person name="Riley R."/>
            <person name="Andreopoulos W."/>
            <person name="He G."/>
            <person name="Johnson J."/>
            <person name="Barry K.W."/>
            <person name="Grigoriev I.V."/>
            <person name="Nagy L."/>
            <person name="Hibbett D."/>
            <person name="Henrissat B."/>
            <person name="Matheny P.B."/>
            <person name="Labbe J."/>
            <person name="Martin F."/>
        </authorList>
    </citation>
    <scope>NUCLEOTIDE SEQUENCE</scope>
    <source>
        <strain evidence="1">FP105234-sp</strain>
    </source>
</reference>
<evidence type="ECO:0000313" key="2">
    <source>
        <dbReference type="Proteomes" id="UP000814033"/>
    </source>
</evidence>
<dbReference type="Proteomes" id="UP000814033">
    <property type="component" value="Unassembled WGS sequence"/>
</dbReference>
<organism evidence="1 2">
    <name type="scientific">Auriscalpium vulgare</name>
    <dbReference type="NCBI Taxonomy" id="40419"/>
    <lineage>
        <taxon>Eukaryota</taxon>
        <taxon>Fungi</taxon>
        <taxon>Dikarya</taxon>
        <taxon>Basidiomycota</taxon>
        <taxon>Agaricomycotina</taxon>
        <taxon>Agaricomycetes</taxon>
        <taxon>Russulales</taxon>
        <taxon>Auriscalpiaceae</taxon>
        <taxon>Auriscalpium</taxon>
    </lineage>
</organism>
<proteinExistence type="predicted"/>
<reference evidence="1" key="2">
    <citation type="journal article" date="2022" name="New Phytol.">
        <title>Evolutionary transition to the ectomycorrhizal habit in the genomes of a hyperdiverse lineage of mushroom-forming fungi.</title>
        <authorList>
            <person name="Looney B."/>
            <person name="Miyauchi S."/>
            <person name="Morin E."/>
            <person name="Drula E."/>
            <person name="Courty P.E."/>
            <person name="Kohler A."/>
            <person name="Kuo A."/>
            <person name="LaButti K."/>
            <person name="Pangilinan J."/>
            <person name="Lipzen A."/>
            <person name="Riley R."/>
            <person name="Andreopoulos W."/>
            <person name="He G."/>
            <person name="Johnson J."/>
            <person name="Nolan M."/>
            <person name="Tritt A."/>
            <person name="Barry K.W."/>
            <person name="Grigoriev I.V."/>
            <person name="Nagy L.G."/>
            <person name="Hibbett D."/>
            <person name="Henrissat B."/>
            <person name="Matheny P.B."/>
            <person name="Labbe J."/>
            <person name="Martin F.M."/>
        </authorList>
    </citation>
    <scope>NUCLEOTIDE SEQUENCE</scope>
    <source>
        <strain evidence="1">FP105234-sp</strain>
    </source>
</reference>
<name>A0ACB8R538_9AGAM</name>
<protein>
    <submittedName>
        <fullName evidence="1">Uncharacterized protein</fullName>
    </submittedName>
</protein>
<gene>
    <name evidence="1" type="ORF">FA95DRAFT_1078372</name>
</gene>
<keyword evidence="2" id="KW-1185">Reference proteome</keyword>
<dbReference type="EMBL" id="MU276341">
    <property type="protein sequence ID" value="KAI0039194.1"/>
    <property type="molecule type" value="Genomic_DNA"/>
</dbReference>
<accession>A0ACB8R538</accession>
<evidence type="ECO:0000313" key="1">
    <source>
        <dbReference type="EMBL" id="KAI0039194.1"/>
    </source>
</evidence>
<comment type="caution">
    <text evidence="1">The sequence shown here is derived from an EMBL/GenBank/DDBJ whole genome shotgun (WGS) entry which is preliminary data.</text>
</comment>
<sequence length="113" mass="12595">MREWMKERTDECVTHLCDLLVHLAHFSQKCRVSRPIPLPVAHRRVKNSSRLMSSSPPARAAPRNMRTGASSRRAIRKLLMLAHQIKEISAGDDLPVTDGGRVEPLGKCGTTIS</sequence>